<dbReference type="InterPro" id="IPR047858">
    <property type="entry name" value="FIGNL1_ATPase"/>
</dbReference>
<accession>A0A9P0IGH3</accession>
<dbReference type="FunFam" id="1.10.8.60:FF:000022">
    <property type="entry name" value="Fidgetin like 1"/>
    <property type="match status" value="1"/>
</dbReference>
<evidence type="ECO:0000313" key="20">
    <source>
        <dbReference type="EMBL" id="CAH1646309.1"/>
    </source>
</evidence>
<dbReference type="SMART" id="SM00382">
    <property type="entry name" value="AAA"/>
    <property type="match status" value="1"/>
</dbReference>
<evidence type="ECO:0000256" key="6">
    <source>
        <dbReference type="ARBA" id="ARBA00022679"/>
    </source>
</evidence>
<feature type="region of interest" description="Disordered" evidence="18">
    <location>
        <begin position="134"/>
        <end position="153"/>
    </location>
</feature>
<dbReference type="FunFam" id="3.40.1170.60:FF:000003">
    <property type="entry name" value="DNA polymerase eta"/>
    <property type="match status" value="1"/>
</dbReference>
<keyword evidence="12" id="KW-0460">Magnesium</keyword>
<dbReference type="Gene3D" id="3.40.1170.60">
    <property type="match status" value="1"/>
</dbReference>
<evidence type="ECO:0000256" key="13">
    <source>
        <dbReference type="ARBA" id="ARBA00023204"/>
    </source>
</evidence>
<dbReference type="GO" id="GO:0042276">
    <property type="term" value="P:error-prone translesion synthesis"/>
    <property type="evidence" value="ECO:0007669"/>
    <property type="project" value="TreeGrafter"/>
</dbReference>
<dbReference type="Pfam" id="PF21704">
    <property type="entry name" value="POLH-Rev1_HhH"/>
    <property type="match status" value="1"/>
</dbReference>
<dbReference type="PROSITE" id="PS00674">
    <property type="entry name" value="AAA"/>
    <property type="match status" value="1"/>
</dbReference>
<dbReference type="Gene3D" id="3.30.70.270">
    <property type="match status" value="1"/>
</dbReference>
<dbReference type="Gene3D" id="1.10.150.20">
    <property type="entry name" value="5' to 3' exonuclease, C-terminal subdomain"/>
    <property type="match status" value="1"/>
</dbReference>
<evidence type="ECO:0000256" key="16">
    <source>
        <dbReference type="ARBA" id="ARBA00044975"/>
    </source>
</evidence>
<evidence type="ECO:0000256" key="4">
    <source>
        <dbReference type="ARBA" id="ARBA00010945"/>
    </source>
</evidence>
<evidence type="ECO:0000256" key="15">
    <source>
        <dbReference type="ARBA" id="ARBA00035694"/>
    </source>
</evidence>
<feature type="compositionally biased region" description="Polar residues" evidence="18">
    <location>
        <begin position="189"/>
        <end position="199"/>
    </location>
</feature>
<evidence type="ECO:0000256" key="18">
    <source>
        <dbReference type="SAM" id="MobiDB-lite"/>
    </source>
</evidence>
<keyword evidence="10" id="KW-0227">DNA damage</keyword>
<keyword evidence="21" id="KW-1185">Reference proteome</keyword>
<dbReference type="InterPro" id="IPR027417">
    <property type="entry name" value="P-loop_NTPase"/>
</dbReference>
<organism evidence="20 21">
    <name type="scientific">Spodoptera littoralis</name>
    <name type="common">Egyptian cotton leafworm</name>
    <dbReference type="NCBI Taxonomy" id="7109"/>
    <lineage>
        <taxon>Eukaryota</taxon>
        <taxon>Metazoa</taxon>
        <taxon>Ecdysozoa</taxon>
        <taxon>Arthropoda</taxon>
        <taxon>Hexapoda</taxon>
        <taxon>Insecta</taxon>
        <taxon>Pterygota</taxon>
        <taxon>Neoptera</taxon>
        <taxon>Endopterygota</taxon>
        <taxon>Lepidoptera</taxon>
        <taxon>Glossata</taxon>
        <taxon>Ditrysia</taxon>
        <taxon>Noctuoidea</taxon>
        <taxon>Noctuidae</taxon>
        <taxon>Amphipyrinae</taxon>
        <taxon>Spodoptera</taxon>
    </lineage>
</organism>
<dbReference type="Pfam" id="PF17862">
    <property type="entry name" value="AAA_lid_3"/>
    <property type="match status" value="1"/>
</dbReference>
<sequence length="1096" mass="122639">MFETNEIEGLFPEDEYENHLSTINKSTLQQLQLSLPSASNITTNVLLNDVWKSNQELMTADTINHILSSANILVQNADTSQMKTWKSSLSNYDLQSLMEQTIPSCEQCNSSSKGDINQFLINKCMCDLGLEETTDKTSKQTHNTETKSNSYFVKNLNVDSSSQESRSGEDQKQVFKPRFSRPKPCKTVGQPQPTMSSTPIAEEADFEKEEEENKAHKSNVAKIMFKTAKETLLASNPAAKRTLGTSRKAQAKFVSPMIGAQDKQETVEPEVTDERLKHIDPKMIELIESEIIDKGTPIGWDDIAGLHLAKSVIQEAVVWPLLRPDIFTGLRRPPKGILLFGPPGTGKTLIGKCVAAQCNATFFSISASSLTSKWIGDGEKMVRALFAVARCHQPAVIFIDEIDSLLTQRSDTEHEATRRIKTEFLVQFDGAATGEEDRLLIVGATNRPQELDEAARRRLVKRLYIPLPDADARKQIITNLLANETNDLTAQHISEIANLTEGYSGADMKSLCSEAAMGPIRSVPLSQIVSIDRNKYKMDKDNRVVVLIDMDCFYCQVEEKLNPELSGKPIAVVQYNPWQGGGIIAVNYVARARGVTRHMRGKEAKEKCPDIELPSVPCQRGKADISKYRDAGKEVARVLQKFTPLLERASIDEAYLDITAPVEARLNTLNVNSVHTDMMPNTFALGYDSVDEFLADVHSCGFENIEFDYEHAKRLLVGAVIVSEIRSAVYEETGYRCSAGIAHNKILAKLVCGMNKPNKQTILPKHSINLLYSTLPLKKVKHLGGKFGYTVCEVLKISKMGELQKFTEKQLQSKFDEKNGTWLYNIARGIDLEPVQAKFNPKSIGCCKNFKGKAALLKLETLQRWLKDLGDEIEDRLEQDAIENNRTPKQMVVSYSVQVSDKDISSSRSYNFTPEDELCGELFSSKALELLLESSEGIKSKDCTSNMRLKAPIKFLGISVGKFEDNTEIKKTKKILDYFAAGTSNVSVKPKDCTQQEKTINDTNDKIKSDSKNIGKDYIMQKFLHASQKPQVCESTQKENVEKVNQTNKPVLESSLDKQESFFAKILNQNKQPNISRVQQSEVDLQKNDQRRQSAM</sequence>
<dbReference type="GO" id="GO:0051013">
    <property type="term" value="P:microtubule severing"/>
    <property type="evidence" value="ECO:0007669"/>
    <property type="project" value="UniProtKB-ARBA"/>
</dbReference>
<dbReference type="InterPro" id="IPR003593">
    <property type="entry name" value="AAA+_ATPase"/>
</dbReference>
<evidence type="ECO:0000256" key="8">
    <source>
        <dbReference type="ARBA" id="ARBA00022723"/>
    </source>
</evidence>
<dbReference type="GO" id="GO:0003684">
    <property type="term" value="F:damaged DNA binding"/>
    <property type="evidence" value="ECO:0007669"/>
    <property type="project" value="InterPro"/>
</dbReference>
<dbReference type="GO" id="GO:0009411">
    <property type="term" value="P:response to UV"/>
    <property type="evidence" value="ECO:0007669"/>
    <property type="project" value="UniProtKB-ARBA"/>
</dbReference>
<evidence type="ECO:0000256" key="10">
    <source>
        <dbReference type="ARBA" id="ARBA00022763"/>
    </source>
</evidence>
<evidence type="ECO:0000256" key="12">
    <source>
        <dbReference type="ARBA" id="ARBA00022842"/>
    </source>
</evidence>
<dbReference type="PROSITE" id="PS50173">
    <property type="entry name" value="UMUC"/>
    <property type="match status" value="1"/>
</dbReference>
<dbReference type="GO" id="GO:0005813">
    <property type="term" value="C:centrosome"/>
    <property type="evidence" value="ECO:0007669"/>
    <property type="project" value="UniProtKB-ARBA"/>
</dbReference>
<dbReference type="Pfam" id="PF11799">
    <property type="entry name" value="IMS_C"/>
    <property type="match status" value="1"/>
</dbReference>
<reference evidence="20" key="1">
    <citation type="submission" date="2022-02" db="EMBL/GenBank/DDBJ databases">
        <authorList>
            <person name="King R."/>
        </authorList>
    </citation>
    <scope>NUCLEOTIDE SEQUENCE</scope>
</reference>
<dbReference type="FunFam" id="3.40.50.300:FF:000093">
    <property type="entry name" value="Fidgetin-like 1"/>
    <property type="match status" value="1"/>
</dbReference>
<dbReference type="PANTHER" id="PTHR45873">
    <property type="entry name" value="DNA POLYMERASE ETA"/>
    <property type="match status" value="1"/>
</dbReference>
<dbReference type="GO" id="GO:0016887">
    <property type="term" value="F:ATP hydrolysis activity"/>
    <property type="evidence" value="ECO:0007669"/>
    <property type="project" value="InterPro"/>
</dbReference>
<dbReference type="InterPro" id="IPR043502">
    <property type="entry name" value="DNA/RNA_pol_sf"/>
</dbReference>
<comment type="cofactor">
    <cofactor evidence="1">
        <name>Mn(2+)</name>
        <dbReference type="ChEBI" id="CHEBI:29035"/>
    </cofactor>
</comment>
<dbReference type="GO" id="GO:0006281">
    <property type="term" value="P:DNA repair"/>
    <property type="evidence" value="ECO:0007669"/>
    <property type="project" value="UniProtKB-KW"/>
</dbReference>
<feature type="compositionally biased region" description="Acidic residues" evidence="18">
    <location>
        <begin position="202"/>
        <end position="212"/>
    </location>
</feature>
<dbReference type="InterPro" id="IPR041569">
    <property type="entry name" value="AAA_lid_3"/>
</dbReference>
<keyword evidence="7" id="KW-0548">Nucleotidyltransferase</keyword>
<dbReference type="InterPro" id="IPR043128">
    <property type="entry name" value="Rev_trsase/Diguanyl_cyclase"/>
</dbReference>
<dbReference type="FunFam" id="1.10.150.20:FF:000014">
    <property type="entry name" value="Polymerase (DNA directed), eta"/>
    <property type="match status" value="1"/>
</dbReference>
<keyword evidence="8" id="KW-0479">Metal-binding</keyword>
<dbReference type="Pfam" id="PF00817">
    <property type="entry name" value="IMS"/>
    <property type="match status" value="1"/>
</dbReference>
<dbReference type="InterPro" id="IPR003960">
    <property type="entry name" value="ATPase_AAA_CS"/>
</dbReference>
<dbReference type="SUPFAM" id="SSF56672">
    <property type="entry name" value="DNA/RNA polymerases"/>
    <property type="match status" value="1"/>
</dbReference>
<evidence type="ECO:0000256" key="9">
    <source>
        <dbReference type="ARBA" id="ARBA00022741"/>
    </source>
</evidence>
<dbReference type="GO" id="GO:0035861">
    <property type="term" value="C:site of double-strand break"/>
    <property type="evidence" value="ECO:0007669"/>
    <property type="project" value="TreeGrafter"/>
</dbReference>
<keyword evidence="11" id="KW-0067">ATP-binding</keyword>
<dbReference type="SUPFAM" id="SSF100879">
    <property type="entry name" value="Lesion bypass DNA polymerase (Y-family), little finger domain"/>
    <property type="match status" value="1"/>
</dbReference>
<dbReference type="GO" id="GO:0008568">
    <property type="term" value="F:microtubule severing ATPase activity"/>
    <property type="evidence" value="ECO:0007669"/>
    <property type="project" value="UniProtKB-ARBA"/>
</dbReference>
<evidence type="ECO:0000256" key="1">
    <source>
        <dbReference type="ARBA" id="ARBA00001936"/>
    </source>
</evidence>
<keyword evidence="13" id="KW-0234">DNA repair</keyword>
<evidence type="ECO:0000256" key="11">
    <source>
        <dbReference type="ARBA" id="ARBA00022840"/>
    </source>
</evidence>
<dbReference type="Gene3D" id="3.30.1490.100">
    <property type="entry name" value="DNA polymerase, Y-family, little finger domain"/>
    <property type="match status" value="1"/>
</dbReference>
<dbReference type="GO" id="GO:0005634">
    <property type="term" value="C:nucleus"/>
    <property type="evidence" value="ECO:0007669"/>
    <property type="project" value="UniProtKB-SubCell"/>
</dbReference>
<feature type="region of interest" description="Disordered" evidence="18">
    <location>
        <begin position="158"/>
        <end position="215"/>
    </location>
</feature>
<evidence type="ECO:0000256" key="14">
    <source>
        <dbReference type="ARBA" id="ARBA00023242"/>
    </source>
</evidence>
<comment type="similarity">
    <text evidence="4">Belongs to the DNA polymerase type-Y family.</text>
</comment>
<dbReference type="AlphaFoldDB" id="A0A9P0IGH3"/>
<dbReference type="Gene3D" id="1.10.8.60">
    <property type="match status" value="1"/>
</dbReference>
<dbReference type="Proteomes" id="UP001153321">
    <property type="component" value="Chromosome 7"/>
</dbReference>
<evidence type="ECO:0000256" key="5">
    <source>
        <dbReference type="ARBA" id="ARBA00012417"/>
    </source>
</evidence>
<comment type="catalytic activity">
    <reaction evidence="17">
        <text>DNA(n) + a 2'-deoxyribonucleoside 5'-triphosphate = DNA(n+1) + diphosphate</text>
        <dbReference type="Rhea" id="RHEA:22508"/>
        <dbReference type="Rhea" id="RHEA-COMP:17339"/>
        <dbReference type="Rhea" id="RHEA-COMP:17340"/>
        <dbReference type="ChEBI" id="CHEBI:33019"/>
        <dbReference type="ChEBI" id="CHEBI:61560"/>
        <dbReference type="ChEBI" id="CHEBI:173112"/>
        <dbReference type="EC" id="2.7.7.7"/>
    </reaction>
</comment>
<dbReference type="GO" id="GO:0005657">
    <property type="term" value="C:replication fork"/>
    <property type="evidence" value="ECO:0007669"/>
    <property type="project" value="TreeGrafter"/>
</dbReference>
<keyword evidence="6" id="KW-0808">Transferase</keyword>
<dbReference type="GO" id="GO:0031114">
    <property type="term" value="P:regulation of microtubule depolymerization"/>
    <property type="evidence" value="ECO:0007669"/>
    <property type="project" value="UniProtKB-ARBA"/>
</dbReference>
<dbReference type="SUPFAM" id="SSF52540">
    <property type="entry name" value="P-loop containing nucleoside triphosphate hydrolases"/>
    <property type="match status" value="1"/>
</dbReference>
<dbReference type="GO" id="GO:0003887">
    <property type="term" value="F:DNA-directed DNA polymerase activity"/>
    <property type="evidence" value="ECO:0007669"/>
    <property type="project" value="UniProtKB-EC"/>
</dbReference>
<dbReference type="CDD" id="cd19525">
    <property type="entry name" value="RecA-like_Figl-1"/>
    <property type="match status" value="1"/>
</dbReference>
<evidence type="ECO:0000256" key="3">
    <source>
        <dbReference type="ARBA" id="ARBA00004123"/>
    </source>
</evidence>
<evidence type="ECO:0000256" key="7">
    <source>
        <dbReference type="ARBA" id="ARBA00022695"/>
    </source>
</evidence>
<keyword evidence="14" id="KW-0539">Nucleus</keyword>
<dbReference type="InterPro" id="IPR052230">
    <property type="entry name" value="DNA_polymerase_eta"/>
</dbReference>
<gene>
    <name evidence="20" type="ORF">SPLIT_LOCUS11661</name>
</gene>
<dbReference type="InterPro" id="IPR036775">
    <property type="entry name" value="DNA_pol_Y-fam_lit_finger_sf"/>
</dbReference>
<comment type="cofactor">
    <cofactor evidence="2">
        <name>Mg(2+)</name>
        <dbReference type="ChEBI" id="CHEBI:18420"/>
    </cofactor>
</comment>
<evidence type="ECO:0000256" key="17">
    <source>
        <dbReference type="ARBA" id="ARBA00049244"/>
    </source>
</evidence>
<dbReference type="EC" id="2.7.7.7" evidence="5"/>
<dbReference type="GO" id="GO:0005524">
    <property type="term" value="F:ATP binding"/>
    <property type="evidence" value="ECO:0007669"/>
    <property type="project" value="UniProtKB-KW"/>
</dbReference>
<evidence type="ECO:0000313" key="21">
    <source>
        <dbReference type="Proteomes" id="UP001153321"/>
    </source>
</evidence>
<name>A0A9P0IGH3_SPOLI</name>
<comment type="subcellular location">
    <subcellularLocation>
        <location evidence="3">Nucleus</location>
    </subcellularLocation>
</comment>
<proteinExistence type="inferred from homology"/>
<dbReference type="Pfam" id="PF00004">
    <property type="entry name" value="AAA"/>
    <property type="match status" value="1"/>
</dbReference>
<keyword evidence="9" id="KW-0547">Nucleotide-binding</keyword>
<dbReference type="InterPro" id="IPR017961">
    <property type="entry name" value="DNA_pol_Y-fam_little_finger"/>
</dbReference>
<dbReference type="PANTHER" id="PTHR45873:SF1">
    <property type="entry name" value="DNA POLYMERASE ETA"/>
    <property type="match status" value="1"/>
</dbReference>
<dbReference type="Gene3D" id="3.40.50.300">
    <property type="entry name" value="P-loop containing nucleotide triphosphate hydrolases"/>
    <property type="match status" value="1"/>
</dbReference>
<dbReference type="InterPro" id="IPR003959">
    <property type="entry name" value="ATPase_AAA_core"/>
</dbReference>
<evidence type="ECO:0000259" key="19">
    <source>
        <dbReference type="PROSITE" id="PS50173"/>
    </source>
</evidence>
<protein>
    <recommendedName>
        <fullName evidence="16">DNA polymerase eta</fullName>
        <ecNumber evidence="5">2.7.7.7</ecNumber>
    </recommendedName>
    <alternativeName>
        <fullName evidence="15">Fidgetin-like protein 1</fullName>
    </alternativeName>
</protein>
<feature type="domain" description="UmuC" evidence="19">
    <location>
        <begin position="545"/>
        <end position="784"/>
    </location>
</feature>
<dbReference type="GO" id="GO:0000070">
    <property type="term" value="P:mitotic sister chromatid segregation"/>
    <property type="evidence" value="ECO:0007669"/>
    <property type="project" value="UniProtKB-ARBA"/>
</dbReference>
<evidence type="ECO:0000256" key="2">
    <source>
        <dbReference type="ARBA" id="ARBA00001946"/>
    </source>
</evidence>
<dbReference type="InterPro" id="IPR001126">
    <property type="entry name" value="UmuC"/>
</dbReference>
<dbReference type="GO" id="GO:0046872">
    <property type="term" value="F:metal ion binding"/>
    <property type="evidence" value="ECO:0007669"/>
    <property type="project" value="UniProtKB-KW"/>
</dbReference>
<feature type="compositionally biased region" description="Basic and acidic residues" evidence="18">
    <location>
        <begin position="134"/>
        <end position="145"/>
    </location>
</feature>
<dbReference type="EMBL" id="LR824538">
    <property type="protein sequence ID" value="CAH1646309.1"/>
    <property type="molecule type" value="Genomic_DNA"/>
</dbReference>